<dbReference type="Pfam" id="PF00005">
    <property type="entry name" value="ABC_tran"/>
    <property type="match status" value="1"/>
</dbReference>
<organism evidence="9 10">
    <name type="scientific">Sandarakinorhabdus glacialis</name>
    <dbReference type="NCBI Taxonomy" id="1614636"/>
    <lineage>
        <taxon>Bacteria</taxon>
        <taxon>Pseudomonadati</taxon>
        <taxon>Pseudomonadota</taxon>
        <taxon>Alphaproteobacteria</taxon>
        <taxon>Sphingomonadales</taxon>
        <taxon>Sphingosinicellaceae</taxon>
        <taxon>Sandarakinorhabdus</taxon>
    </lineage>
</organism>
<reference evidence="9" key="1">
    <citation type="journal article" date="2014" name="Int. J. Syst. Evol. Microbiol.">
        <title>Complete genome sequence of Corynebacterium casei LMG S-19264T (=DSM 44701T), isolated from a smear-ripened cheese.</title>
        <authorList>
            <consortium name="US DOE Joint Genome Institute (JGI-PGF)"/>
            <person name="Walter F."/>
            <person name="Albersmeier A."/>
            <person name="Kalinowski J."/>
            <person name="Ruckert C."/>
        </authorList>
    </citation>
    <scope>NUCLEOTIDE SEQUENCE</scope>
    <source>
        <strain evidence="9">CGMCC 1.15519</strain>
    </source>
</reference>
<evidence type="ECO:0000256" key="5">
    <source>
        <dbReference type="ARBA" id="ARBA00022840"/>
    </source>
</evidence>
<accession>A0A916ZUT1</accession>
<reference evidence="9" key="2">
    <citation type="submission" date="2020-09" db="EMBL/GenBank/DDBJ databases">
        <authorList>
            <person name="Sun Q."/>
            <person name="Zhou Y."/>
        </authorList>
    </citation>
    <scope>NUCLEOTIDE SEQUENCE</scope>
    <source>
        <strain evidence="9">CGMCC 1.15519</strain>
    </source>
</reference>
<dbReference type="EMBL" id="BMJM01000006">
    <property type="protein sequence ID" value="GGE14274.1"/>
    <property type="molecule type" value="Genomic_DNA"/>
</dbReference>
<keyword evidence="4" id="KW-0547">Nucleotide-binding</keyword>
<keyword evidence="2" id="KW-0813">Transport</keyword>
<evidence type="ECO:0000256" key="2">
    <source>
        <dbReference type="ARBA" id="ARBA00022448"/>
    </source>
</evidence>
<dbReference type="InterPro" id="IPR027417">
    <property type="entry name" value="P-loop_NTPase"/>
</dbReference>
<comment type="similarity">
    <text evidence="1">Belongs to the ABC transporter superfamily.</text>
</comment>
<dbReference type="PANTHER" id="PTHR42788:SF17">
    <property type="entry name" value="ALIPHATIC SULFONATES IMPORT ATP-BINDING PROTEIN SSUB"/>
    <property type="match status" value="1"/>
</dbReference>
<evidence type="ECO:0000256" key="3">
    <source>
        <dbReference type="ARBA" id="ARBA00022475"/>
    </source>
</evidence>
<evidence type="ECO:0000313" key="9">
    <source>
        <dbReference type="EMBL" id="GGE14274.1"/>
    </source>
</evidence>
<evidence type="ECO:0000256" key="1">
    <source>
        <dbReference type="ARBA" id="ARBA00005417"/>
    </source>
</evidence>
<evidence type="ECO:0000256" key="4">
    <source>
        <dbReference type="ARBA" id="ARBA00022741"/>
    </source>
</evidence>
<protein>
    <submittedName>
        <fullName evidence="9">Aliphatic sulfonates import ATP-binding protein SsuB 2</fullName>
    </submittedName>
</protein>
<feature type="domain" description="ABC transporter" evidence="8">
    <location>
        <begin position="9"/>
        <end position="223"/>
    </location>
</feature>
<evidence type="ECO:0000259" key="8">
    <source>
        <dbReference type="PROSITE" id="PS50893"/>
    </source>
</evidence>
<dbReference type="RefSeq" id="WP_188762878.1">
    <property type="nucleotide sequence ID" value="NZ_BMJM01000006.1"/>
</dbReference>
<keyword evidence="5 9" id="KW-0067">ATP-binding</keyword>
<dbReference type="Proteomes" id="UP000635071">
    <property type="component" value="Unassembled WGS sequence"/>
</dbReference>
<dbReference type="SMART" id="SM00382">
    <property type="entry name" value="AAA"/>
    <property type="match status" value="1"/>
</dbReference>
<dbReference type="PROSITE" id="PS50893">
    <property type="entry name" value="ABC_TRANSPORTER_2"/>
    <property type="match status" value="1"/>
</dbReference>
<name>A0A916ZUT1_9SPHN</name>
<evidence type="ECO:0000256" key="6">
    <source>
        <dbReference type="ARBA" id="ARBA00022967"/>
    </source>
</evidence>
<keyword evidence="6" id="KW-1278">Translocase</keyword>
<proteinExistence type="inferred from homology"/>
<dbReference type="InterPro" id="IPR003439">
    <property type="entry name" value="ABC_transporter-like_ATP-bd"/>
</dbReference>
<dbReference type="InterPro" id="IPR050166">
    <property type="entry name" value="ABC_transporter_ATP-bind"/>
</dbReference>
<dbReference type="AlphaFoldDB" id="A0A916ZUT1"/>
<keyword evidence="7" id="KW-0472">Membrane</keyword>
<keyword evidence="10" id="KW-1185">Reference proteome</keyword>
<dbReference type="PANTHER" id="PTHR42788">
    <property type="entry name" value="TAURINE IMPORT ATP-BINDING PROTEIN-RELATED"/>
    <property type="match status" value="1"/>
</dbReference>
<dbReference type="SUPFAM" id="SSF52540">
    <property type="entry name" value="P-loop containing nucleoside triphosphate hydrolases"/>
    <property type="match status" value="1"/>
</dbReference>
<evidence type="ECO:0000256" key="7">
    <source>
        <dbReference type="ARBA" id="ARBA00023136"/>
    </source>
</evidence>
<dbReference type="GO" id="GO:0005524">
    <property type="term" value="F:ATP binding"/>
    <property type="evidence" value="ECO:0007669"/>
    <property type="project" value="UniProtKB-KW"/>
</dbReference>
<dbReference type="Gene3D" id="3.40.50.300">
    <property type="entry name" value="P-loop containing nucleotide triphosphate hydrolases"/>
    <property type="match status" value="1"/>
</dbReference>
<evidence type="ECO:0000313" key="10">
    <source>
        <dbReference type="Proteomes" id="UP000635071"/>
    </source>
</evidence>
<keyword evidence="3" id="KW-1003">Cell membrane</keyword>
<gene>
    <name evidence="9" type="primary">ssuB2</name>
    <name evidence="9" type="ORF">GCM10011529_20810</name>
</gene>
<dbReference type="GO" id="GO:0016887">
    <property type="term" value="F:ATP hydrolysis activity"/>
    <property type="evidence" value="ECO:0007669"/>
    <property type="project" value="InterPro"/>
</dbReference>
<dbReference type="InterPro" id="IPR003593">
    <property type="entry name" value="AAA+_ATPase"/>
</dbReference>
<sequence length="258" mass="28052">MSRSDTPAVTVRNLSRSFGDAQILTDLNLDIAPGEFIALLGRSGSGKTTLLRALGDLDNCYTGTIAAPAGRAIAFQEARLLPWKTVRQNVGIGLTNVQRATRVDIALGEVGLAHRADAWPATLSGGEGQRAALARALVREPALLLLDEPFASLDALTRIKMHRLVESLWQAHKPAVLLVTHDVDEAVLLADRVLVLEAGRIAIDERVEIARPRDTADPAFQRLRAKLLRGLGVEIPEPRTEDRTPPQLRVVERREAVA</sequence>
<comment type="caution">
    <text evidence="9">The sequence shown here is derived from an EMBL/GenBank/DDBJ whole genome shotgun (WGS) entry which is preliminary data.</text>
</comment>